<dbReference type="Proteomes" id="UP000006062">
    <property type="component" value="Chromosome"/>
</dbReference>
<dbReference type="AlphaFoldDB" id="I3YC32"/>
<dbReference type="PANTHER" id="PTHR31270:SF1">
    <property type="entry name" value="GLUTAMINYL-PEPTIDE CYCLOTRANSFERASE"/>
    <property type="match status" value="1"/>
</dbReference>
<dbReference type="Pfam" id="PF05096">
    <property type="entry name" value="Glu_cyclase_2"/>
    <property type="match status" value="1"/>
</dbReference>
<gene>
    <name evidence="1" type="ordered locus">Thivi_2616</name>
</gene>
<dbReference type="EMBL" id="CP003154">
    <property type="protein sequence ID" value="AFL74550.1"/>
    <property type="molecule type" value="Genomic_DNA"/>
</dbReference>
<dbReference type="SUPFAM" id="SSF50969">
    <property type="entry name" value="YVTN repeat-like/Quinoprotein amine dehydrogenase"/>
    <property type="match status" value="1"/>
</dbReference>
<dbReference type="PANTHER" id="PTHR31270">
    <property type="entry name" value="GLUTAMINYL-PEPTIDE CYCLOTRANSFERASE"/>
    <property type="match status" value="1"/>
</dbReference>
<dbReference type="KEGG" id="tvi:Thivi_2616"/>
<protein>
    <submittedName>
        <fullName evidence="1">Glutamine cyclotransferase</fullName>
    </submittedName>
</protein>
<keyword evidence="2" id="KW-1185">Reference proteome</keyword>
<dbReference type="HOGENOM" id="CLU_060272_2_2_6"/>
<organism evidence="1 2">
    <name type="scientific">Thiocystis violascens (strain ATCC 17096 / DSM 198 / 6111)</name>
    <name type="common">Chromatium violascens</name>
    <dbReference type="NCBI Taxonomy" id="765911"/>
    <lineage>
        <taxon>Bacteria</taxon>
        <taxon>Pseudomonadati</taxon>
        <taxon>Pseudomonadota</taxon>
        <taxon>Gammaproteobacteria</taxon>
        <taxon>Chromatiales</taxon>
        <taxon>Chromatiaceae</taxon>
        <taxon>Thiocystis</taxon>
    </lineage>
</organism>
<proteinExistence type="predicted"/>
<accession>I3YC32</accession>
<dbReference type="eggNOG" id="COG3823">
    <property type="taxonomic scope" value="Bacteria"/>
</dbReference>
<dbReference type="STRING" id="765911.Thivi_2616"/>
<sequence>MLLALFSSFPDSGCAGGPPATTAPVFGYRVVASFPHDPAAFTQGLVVVDGQLFEGTGNYGASTLRRVDLATGRVERETRLAPELFGEGIAQWHGWLVQLTWREGLGLIRDRDSLETRETFRYQGEGWGLTQDGRHWIMSDGTAELRFLDPESRRVVRRLTVRDGARSIRFLNELEYIAGEVWANVWHQDYLVRIDPDSGAVTGYLDLSGLYPESERPSREAVLNGIAHDAATDRLYVTGKYWPRLYQIEVVPR</sequence>
<dbReference type="GO" id="GO:0016603">
    <property type="term" value="F:glutaminyl-peptide cyclotransferase activity"/>
    <property type="evidence" value="ECO:0007669"/>
    <property type="project" value="InterPro"/>
</dbReference>
<dbReference type="InterPro" id="IPR011044">
    <property type="entry name" value="Quino_amine_DH_bsu"/>
</dbReference>
<evidence type="ECO:0000313" key="1">
    <source>
        <dbReference type="EMBL" id="AFL74550.1"/>
    </source>
</evidence>
<name>I3YC32_THIV6</name>
<keyword evidence="1" id="KW-0808">Transferase</keyword>
<reference evidence="1 2" key="1">
    <citation type="submission" date="2012-06" db="EMBL/GenBank/DDBJ databases">
        <title>Complete sequence of Thiocystis violascens DSM 198.</title>
        <authorList>
            <consortium name="US DOE Joint Genome Institute"/>
            <person name="Lucas S."/>
            <person name="Han J."/>
            <person name="Lapidus A."/>
            <person name="Cheng J.-F."/>
            <person name="Goodwin L."/>
            <person name="Pitluck S."/>
            <person name="Peters L."/>
            <person name="Ovchinnikova G."/>
            <person name="Teshima H."/>
            <person name="Detter J.C."/>
            <person name="Han C."/>
            <person name="Tapia R."/>
            <person name="Land M."/>
            <person name="Hauser L."/>
            <person name="Kyrpides N."/>
            <person name="Ivanova N."/>
            <person name="Pagani I."/>
            <person name="Vogl K."/>
            <person name="Liu Z."/>
            <person name="Frigaard N.-U."/>
            <person name="Bryant D."/>
            <person name="Woyke T."/>
        </authorList>
    </citation>
    <scope>NUCLEOTIDE SEQUENCE [LARGE SCALE GENOMIC DNA]</scope>
    <source>
        <strain evidence="2">ATCC 17096 / DSM 198 / 6111</strain>
    </source>
</reference>
<dbReference type="OrthoDB" id="9783700at2"/>
<evidence type="ECO:0000313" key="2">
    <source>
        <dbReference type="Proteomes" id="UP000006062"/>
    </source>
</evidence>
<dbReference type="InterPro" id="IPR007788">
    <property type="entry name" value="QCT"/>
</dbReference>